<dbReference type="SMART" id="SM00462">
    <property type="entry name" value="PTB"/>
    <property type="match status" value="2"/>
</dbReference>
<dbReference type="InterPro" id="IPR001245">
    <property type="entry name" value="Ser-Thr/Tyr_kinase_cat_dom"/>
</dbReference>
<evidence type="ECO:0000259" key="9">
    <source>
        <dbReference type="PROSITE" id="PS01179"/>
    </source>
</evidence>
<keyword evidence="7" id="KW-0829">Tyrosine-protein kinase</keyword>
<dbReference type="GO" id="GO:0004714">
    <property type="term" value="F:transmembrane receptor protein tyrosine kinase activity"/>
    <property type="evidence" value="ECO:0007669"/>
    <property type="project" value="TreeGrafter"/>
</dbReference>
<dbReference type="PRINTS" id="PR00109">
    <property type="entry name" value="TYRKINASE"/>
</dbReference>
<dbReference type="eggNOG" id="KOG0200">
    <property type="taxonomic scope" value="Eukaryota"/>
</dbReference>
<dbReference type="Pfam" id="PF07714">
    <property type="entry name" value="PK_Tyr_Ser-Thr"/>
    <property type="match status" value="1"/>
</dbReference>
<dbReference type="GO" id="GO:0050793">
    <property type="term" value="P:regulation of developmental process"/>
    <property type="evidence" value="ECO:0007669"/>
    <property type="project" value="UniProtKB-ARBA"/>
</dbReference>
<dbReference type="GO" id="GO:0048468">
    <property type="term" value="P:cell development"/>
    <property type="evidence" value="ECO:0007669"/>
    <property type="project" value="UniProtKB-ARBA"/>
</dbReference>
<keyword evidence="2" id="KW-0808">Transferase</keyword>
<dbReference type="RefSeq" id="XP_004995932.1">
    <property type="nucleotide sequence ID" value="XM_004995875.1"/>
</dbReference>
<keyword evidence="4 11" id="KW-0418">Kinase</keyword>
<evidence type="ECO:0000256" key="8">
    <source>
        <dbReference type="SAM" id="MobiDB-lite"/>
    </source>
</evidence>
<evidence type="ECO:0000256" key="2">
    <source>
        <dbReference type="ARBA" id="ARBA00022679"/>
    </source>
</evidence>
<feature type="domain" description="PID" evidence="9">
    <location>
        <begin position="244"/>
        <end position="365"/>
    </location>
</feature>
<evidence type="ECO:0000256" key="5">
    <source>
        <dbReference type="ARBA" id="ARBA00022840"/>
    </source>
</evidence>
<dbReference type="Gene3D" id="2.30.29.30">
    <property type="entry name" value="Pleckstrin-homology domain (PH domain)/Phosphotyrosine-binding domain (PTB)"/>
    <property type="match status" value="2"/>
</dbReference>
<dbReference type="GO" id="GO:0007169">
    <property type="term" value="P:cell surface receptor protein tyrosine kinase signaling pathway"/>
    <property type="evidence" value="ECO:0007669"/>
    <property type="project" value="TreeGrafter"/>
</dbReference>
<dbReference type="PROSITE" id="PS01179">
    <property type="entry name" value="PID"/>
    <property type="match status" value="1"/>
</dbReference>
<dbReference type="FunCoup" id="F2U4Y0">
    <property type="interactions" value="722"/>
</dbReference>
<dbReference type="GeneID" id="16076519"/>
<comment type="subcellular location">
    <subcellularLocation>
        <location evidence="1">Endomembrane system</location>
    </subcellularLocation>
</comment>
<gene>
    <name evidence="11" type="ORF">PTSG_03356</name>
</gene>
<dbReference type="OMA" id="WRIIASC"/>
<keyword evidence="12" id="KW-1185">Reference proteome</keyword>
<dbReference type="PANTHER" id="PTHR24416:SF600">
    <property type="entry name" value="PDGF- AND VEGF-RECEPTOR RELATED, ISOFORM J"/>
    <property type="match status" value="1"/>
</dbReference>
<dbReference type="PANTHER" id="PTHR24416">
    <property type="entry name" value="TYROSINE-PROTEIN KINASE RECEPTOR"/>
    <property type="match status" value="1"/>
</dbReference>
<dbReference type="Pfam" id="PF00640">
    <property type="entry name" value="PID"/>
    <property type="match status" value="1"/>
</dbReference>
<dbReference type="InterPro" id="IPR008266">
    <property type="entry name" value="Tyr_kinase_AS"/>
</dbReference>
<dbReference type="GO" id="GO:0012505">
    <property type="term" value="C:endomembrane system"/>
    <property type="evidence" value="ECO:0007669"/>
    <property type="project" value="UniProtKB-SubCell"/>
</dbReference>
<dbReference type="SUPFAM" id="SSF56112">
    <property type="entry name" value="Protein kinase-like (PK-like)"/>
    <property type="match status" value="1"/>
</dbReference>
<dbReference type="PROSITE" id="PS00109">
    <property type="entry name" value="PROTEIN_KINASE_TYR"/>
    <property type="match status" value="1"/>
</dbReference>
<dbReference type="Proteomes" id="UP000007799">
    <property type="component" value="Unassembled WGS sequence"/>
</dbReference>
<evidence type="ECO:0000256" key="3">
    <source>
        <dbReference type="ARBA" id="ARBA00022741"/>
    </source>
</evidence>
<evidence type="ECO:0000313" key="11">
    <source>
        <dbReference type="EMBL" id="EGD82696.1"/>
    </source>
</evidence>
<keyword evidence="3" id="KW-0547">Nucleotide-binding</keyword>
<evidence type="ECO:0000256" key="6">
    <source>
        <dbReference type="ARBA" id="ARBA00023136"/>
    </source>
</evidence>
<dbReference type="AlphaFoldDB" id="F2U4Y0"/>
<dbReference type="Gene3D" id="3.30.200.20">
    <property type="entry name" value="Phosphorylase Kinase, domain 1"/>
    <property type="match status" value="1"/>
</dbReference>
<dbReference type="GO" id="GO:0005886">
    <property type="term" value="C:plasma membrane"/>
    <property type="evidence" value="ECO:0007669"/>
    <property type="project" value="TreeGrafter"/>
</dbReference>
<dbReference type="KEGG" id="sre:PTSG_03356"/>
<evidence type="ECO:0000256" key="1">
    <source>
        <dbReference type="ARBA" id="ARBA00004308"/>
    </source>
</evidence>
<feature type="region of interest" description="Disordered" evidence="8">
    <location>
        <begin position="184"/>
        <end position="232"/>
    </location>
</feature>
<dbReference type="PROSITE" id="PS50011">
    <property type="entry name" value="PROTEIN_KINASE_DOM"/>
    <property type="match status" value="1"/>
</dbReference>
<evidence type="ECO:0000259" key="10">
    <source>
        <dbReference type="PROSITE" id="PS50011"/>
    </source>
</evidence>
<name>F2U4Y0_SALR5</name>
<keyword evidence="6" id="KW-0472">Membrane</keyword>
<dbReference type="InterPro" id="IPR011993">
    <property type="entry name" value="PH-like_dom_sf"/>
</dbReference>
<reference evidence="11" key="1">
    <citation type="submission" date="2009-08" db="EMBL/GenBank/DDBJ databases">
        <title>Annotation of Salpingoeca rosetta.</title>
        <authorList>
            <consortium name="The Broad Institute Genome Sequencing Platform"/>
            <person name="Russ C."/>
            <person name="Cuomo C."/>
            <person name="Burger G."/>
            <person name="Gray M.W."/>
            <person name="Holland P.W.H."/>
            <person name="King N."/>
            <person name="Lang F.B.F."/>
            <person name="Roger A.J."/>
            <person name="Ruiz-Trillo I."/>
            <person name="Young S.K."/>
            <person name="Zeng Q."/>
            <person name="Gargeya S."/>
            <person name="Alvarado L."/>
            <person name="Berlin A."/>
            <person name="Chapman S.B."/>
            <person name="Chen Z."/>
            <person name="Freedman E."/>
            <person name="Gellesch M."/>
            <person name="Goldberg J."/>
            <person name="Griggs A."/>
            <person name="Gujja S."/>
            <person name="Heilman E."/>
            <person name="Heiman D."/>
            <person name="Howarth C."/>
            <person name="Mehta T."/>
            <person name="Neiman D."/>
            <person name="Pearson M."/>
            <person name="Roberts A."/>
            <person name="Saif S."/>
            <person name="Shea T."/>
            <person name="Shenoy N."/>
            <person name="Sisk P."/>
            <person name="Stolte C."/>
            <person name="Sykes S."/>
            <person name="White J."/>
            <person name="Yandava C."/>
            <person name="Haas B."/>
            <person name="Nusbaum C."/>
            <person name="Birren B."/>
        </authorList>
    </citation>
    <scope>NUCLEOTIDE SEQUENCE [LARGE SCALE GENOMIC DNA]</scope>
    <source>
        <strain evidence="11">ATCC 50818</strain>
    </source>
</reference>
<dbReference type="InterPro" id="IPR050122">
    <property type="entry name" value="RTK"/>
</dbReference>
<dbReference type="OrthoDB" id="4062651at2759"/>
<dbReference type="GO" id="GO:0043235">
    <property type="term" value="C:receptor complex"/>
    <property type="evidence" value="ECO:0007669"/>
    <property type="project" value="TreeGrafter"/>
</dbReference>
<dbReference type="EMBL" id="GL832961">
    <property type="protein sequence ID" value="EGD82696.1"/>
    <property type="molecule type" value="Genomic_DNA"/>
</dbReference>
<evidence type="ECO:0000256" key="4">
    <source>
        <dbReference type="ARBA" id="ARBA00022777"/>
    </source>
</evidence>
<dbReference type="CDD" id="cd00192">
    <property type="entry name" value="PTKc"/>
    <property type="match status" value="1"/>
</dbReference>
<dbReference type="InterPro" id="IPR000719">
    <property type="entry name" value="Prot_kinase_dom"/>
</dbReference>
<dbReference type="InterPro" id="IPR011009">
    <property type="entry name" value="Kinase-like_dom_sf"/>
</dbReference>
<dbReference type="STRING" id="946362.F2U4Y0"/>
<organism evidence="12">
    <name type="scientific">Salpingoeca rosetta (strain ATCC 50818 / BSB-021)</name>
    <dbReference type="NCBI Taxonomy" id="946362"/>
    <lineage>
        <taxon>Eukaryota</taxon>
        <taxon>Choanoflagellata</taxon>
        <taxon>Craspedida</taxon>
        <taxon>Salpingoecidae</taxon>
        <taxon>Salpingoeca</taxon>
    </lineage>
</organism>
<keyword evidence="5" id="KW-0067">ATP-binding</keyword>
<dbReference type="InterPro" id="IPR006020">
    <property type="entry name" value="PTB/PI_dom"/>
</dbReference>
<feature type="compositionally biased region" description="Low complexity" evidence="8">
    <location>
        <begin position="184"/>
        <end position="205"/>
    </location>
</feature>
<dbReference type="CDD" id="cd13161">
    <property type="entry name" value="PTB_TK_HMTK"/>
    <property type="match status" value="1"/>
</dbReference>
<protein>
    <submittedName>
        <fullName evidence="11">TK/HMTK protein kinase</fullName>
    </submittedName>
</protein>
<feature type="compositionally biased region" description="Low complexity" evidence="8">
    <location>
        <begin position="217"/>
        <end position="226"/>
    </location>
</feature>
<dbReference type="FunFam" id="1.10.510.10:FF:001512">
    <property type="entry name" value="Receptor tyrosine-protein kinase erbB-2"/>
    <property type="match status" value="1"/>
</dbReference>
<dbReference type="InParanoid" id="F2U4Y0"/>
<evidence type="ECO:0000313" key="12">
    <source>
        <dbReference type="Proteomes" id="UP000007799"/>
    </source>
</evidence>
<feature type="domain" description="Protein kinase" evidence="10">
    <location>
        <begin position="408"/>
        <end position="687"/>
    </location>
</feature>
<sequence length="746" mass="81824">MAEELPDFEALKRQTMMRLTELSVMDEEQRIAIFEMVKDGSLTVEEAVAEVKRTRPKIFTGLKFLGSSPALRPRKQDDAAIASVVSKAHAALKKAKPTKINLVASTLGIKLETAAEEELIENNAIHTIIHAAPVPGSSKLFAIVVLQSRMGLVFTDIVQVAKAKEAKELESVIRDRRTAARKAALAATSASSPASGSTTSEGAADASKDESRRPTLAASQPGADAQGGDDDSDELLISAHMLHYVGSAPAPKDKGEDAVLAAVEALREQVKEKRGPKAKEVTVQDATPAMLVISTEGLKIVDLASKEVVSTSFIKAISHQQVFGGKKAEFFCFIEVDDRRSAIDCHVFLCDRGVKKQADTIYNDVIIAVQEARKRLGNPFRPAASSRNQQVGGAAPILAPLQVPRRQLRPIKAIGAGQFGKVYLAAYGDEDDEEVATTTATSDPAAAGVDLRAVKLLRKSASSEDKVEFLREAETMVRLGPHENLVRLMGVVVGRLPLLVVLEYCQYGDLSDVLKACRKKGMQLRFAEQLHLIKQLASGMQYIASRGFVHMDLAARNCLLHRNSVLKVADFGLTHKHDEGKTYYKQRGVLKLSVRWLAIDAFDHKIFSEKSDVWSYGVTVWEVFTYSKQPYTGNKLQEVLKMVRGGHRLSRPSRCPEDLWRIIASCWDRDPRRRPTFRKLLRGLEQVASAHASDDALQEVRDVGGLLNQNLTEQIKVLTLKKKKKSSVADPKSALMKGLTGVVDEE</sequence>
<dbReference type="SUPFAM" id="SSF50729">
    <property type="entry name" value="PH domain-like"/>
    <property type="match status" value="2"/>
</dbReference>
<dbReference type="Gene3D" id="1.10.510.10">
    <property type="entry name" value="Transferase(Phosphotransferase) domain 1"/>
    <property type="match status" value="1"/>
</dbReference>
<evidence type="ECO:0000256" key="7">
    <source>
        <dbReference type="ARBA" id="ARBA00023137"/>
    </source>
</evidence>
<accession>F2U4Y0</accession>
<proteinExistence type="predicted"/>
<dbReference type="GO" id="GO:0005524">
    <property type="term" value="F:ATP binding"/>
    <property type="evidence" value="ECO:0007669"/>
    <property type="project" value="UniProtKB-KW"/>
</dbReference>